<dbReference type="Pfam" id="PF09816">
    <property type="entry name" value="EAF"/>
    <property type="match status" value="1"/>
</dbReference>
<feature type="region of interest" description="Disordered" evidence="1">
    <location>
        <begin position="118"/>
        <end position="374"/>
    </location>
</feature>
<name>A0AAW1QAV2_9CHLO</name>
<feature type="domain" description="Transcription elongation factor Eaf N-terminal" evidence="2">
    <location>
        <begin position="13"/>
        <end position="113"/>
    </location>
</feature>
<feature type="compositionally biased region" description="Pro residues" evidence="1">
    <location>
        <begin position="259"/>
        <end position="275"/>
    </location>
</feature>
<feature type="compositionally biased region" description="Low complexity" evidence="1">
    <location>
        <begin position="407"/>
        <end position="418"/>
    </location>
</feature>
<dbReference type="PRINTS" id="PR01217">
    <property type="entry name" value="PRICHEXTENSN"/>
</dbReference>
<comment type="caution">
    <text evidence="3">The sequence shown here is derived from an EMBL/GenBank/DDBJ whole genome shotgun (WGS) entry which is preliminary data.</text>
</comment>
<feature type="compositionally biased region" description="Low complexity" evidence="1">
    <location>
        <begin position="492"/>
        <end position="510"/>
    </location>
</feature>
<proteinExistence type="predicted"/>
<organism evidence="3 4">
    <name type="scientific">Apatococcus lobatus</name>
    <dbReference type="NCBI Taxonomy" id="904363"/>
    <lineage>
        <taxon>Eukaryota</taxon>
        <taxon>Viridiplantae</taxon>
        <taxon>Chlorophyta</taxon>
        <taxon>core chlorophytes</taxon>
        <taxon>Trebouxiophyceae</taxon>
        <taxon>Chlorellales</taxon>
        <taxon>Chlorellaceae</taxon>
        <taxon>Apatococcus</taxon>
    </lineage>
</organism>
<dbReference type="InterPro" id="IPR019194">
    <property type="entry name" value="Tscrpt_elong_fac_Eaf_N"/>
</dbReference>
<evidence type="ECO:0000313" key="4">
    <source>
        <dbReference type="Proteomes" id="UP001438707"/>
    </source>
</evidence>
<feature type="compositionally biased region" description="Low complexity" evidence="1">
    <location>
        <begin position="337"/>
        <end position="349"/>
    </location>
</feature>
<evidence type="ECO:0000256" key="1">
    <source>
        <dbReference type="SAM" id="MobiDB-lite"/>
    </source>
</evidence>
<reference evidence="3 4" key="1">
    <citation type="journal article" date="2024" name="Nat. Commun.">
        <title>Phylogenomics reveals the evolutionary origins of lichenization in chlorophyte algae.</title>
        <authorList>
            <person name="Puginier C."/>
            <person name="Libourel C."/>
            <person name="Otte J."/>
            <person name="Skaloud P."/>
            <person name="Haon M."/>
            <person name="Grisel S."/>
            <person name="Petersen M."/>
            <person name="Berrin J.G."/>
            <person name="Delaux P.M."/>
            <person name="Dal Grande F."/>
            <person name="Keller J."/>
        </authorList>
    </citation>
    <scope>NUCLEOTIDE SEQUENCE [LARGE SCALE GENOMIC DNA]</scope>
    <source>
        <strain evidence="3 4">SAG 2145</strain>
    </source>
</reference>
<gene>
    <name evidence="3" type="ORF">WJX74_005598</name>
</gene>
<keyword evidence="4" id="KW-1185">Reference proteome</keyword>
<dbReference type="Proteomes" id="UP001438707">
    <property type="component" value="Unassembled WGS sequence"/>
</dbReference>
<dbReference type="AlphaFoldDB" id="A0AAW1QAV2"/>
<feature type="region of interest" description="Disordered" evidence="1">
    <location>
        <begin position="407"/>
        <end position="590"/>
    </location>
</feature>
<protein>
    <recommendedName>
        <fullName evidence="2">Transcription elongation factor Eaf N-terminal domain-containing protein</fullName>
    </recommendedName>
</protein>
<feature type="compositionally biased region" description="Polar residues" evidence="1">
    <location>
        <begin position="460"/>
        <end position="476"/>
    </location>
</feature>
<evidence type="ECO:0000313" key="3">
    <source>
        <dbReference type="EMBL" id="KAK9818777.1"/>
    </source>
</evidence>
<feature type="compositionally biased region" description="Pro residues" evidence="1">
    <location>
        <begin position="211"/>
        <end position="223"/>
    </location>
</feature>
<sequence>MAALLGPQLDTAYELRLGNSILGKRKADEALYALKTQFKPQSAGTFKAGTLQLDHQKNQACMMLPNTATNQVDLEFQGPFEPSRDGLDAVAIFDGTCWRLELIDATLNLRCTQRANPGAARAREAERRAPSPAPELRNQSAGRSAQPAAMGPGRQVQTTASAQLPDMPAAAPLQAPKPSTAPSDQQASPARPAPTHPPKSLKAPASHPQLKQPPTPLTKPGPTHPSKSQLKVPAGNPQPKQPSTHSTPPAPTHPSNLHPKPPTGHPRPKPPPTHPLQPTAIHPSKSHQQAPITKGQHKAPLPNSVQSQQQAPTRLPPASLHPKHPTPAGVQAPLVPSAAAQQGGSAAAAKPTLDIPPAAAPQPTAVSASEFSERGENVALLEPSLATQSPVEPLTAARGFGNQVPAAVAAAAAATPAASQPQPSGKPLTSLLGSSMAQEKPQEQAPSPSGPQKAAETPSKPISGQKPANRTPTLTHTVPIGQQPPAKVAAMGSPGSSSSSSDSGSSSSSSDDSDTESDSPAAPSASEPQQIPADQTADFEDEFFGGAPPPTAAPKPVVASGGDDDSNNSSDEDDQNRCSEDEEKDEFEDL</sequence>
<accession>A0AAW1QAV2</accession>
<evidence type="ECO:0000259" key="2">
    <source>
        <dbReference type="Pfam" id="PF09816"/>
    </source>
</evidence>
<feature type="compositionally biased region" description="Polar residues" evidence="1">
    <location>
        <begin position="303"/>
        <end position="312"/>
    </location>
</feature>
<dbReference type="EMBL" id="JALJOS010000055">
    <property type="protein sequence ID" value="KAK9818777.1"/>
    <property type="molecule type" value="Genomic_DNA"/>
</dbReference>
<feature type="compositionally biased region" description="Acidic residues" evidence="1">
    <location>
        <begin position="562"/>
        <end position="590"/>
    </location>
</feature>